<dbReference type="GeneID" id="111101398"/>
<keyword evidence="1" id="KW-1133">Transmembrane helix</keyword>
<keyword evidence="2" id="KW-1185">Reference proteome</keyword>
<proteinExistence type="predicted"/>
<organism evidence="2 3">
    <name type="scientific">Crassostrea virginica</name>
    <name type="common">Eastern oyster</name>
    <dbReference type="NCBI Taxonomy" id="6565"/>
    <lineage>
        <taxon>Eukaryota</taxon>
        <taxon>Metazoa</taxon>
        <taxon>Spiralia</taxon>
        <taxon>Lophotrochozoa</taxon>
        <taxon>Mollusca</taxon>
        <taxon>Bivalvia</taxon>
        <taxon>Autobranchia</taxon>
        <taxon>Pteriomorphia</taxon>
        <taxon>Ostreida</taxon>
        <taxon>Ostreoidea</taxon>
        <taxon>Ostreidae</taxon>
        <taxon>Crassostrea</taxon>
    </lineage>
</organism>
<dbReference type="KEGG" id="cvn:111101398"/>
<evidence type="ECO:0000256" key="1">
    <source>
        <dbReference type="SAM" id="Phobius"/>
    </source>
</evidence>
<reference evidence="3" key="1">
    <citation type="submission" date="2025-08" db="UniProtKB">
        <authorList>
            <consortium name="RefSeq"/>
        </authorList>
    </citation>
    <scope>IDENTIFICATION</scope>
    <source>
        <tissue evidence="3">Whole sample</tissue>
    </source>
</reference>
<dbReference type="AlphaFoldDB" id="A0A8B8ADP2"/>
<evidence type="ECO:0000313" key="3">
    <source>
        <dbReference type="RefSeq" id="XP_022289576.1"/>
    </source>
</evidence>
<dbReference type="RefSeq" id="XP_022289576.1">
    <property type="nucleotide sequence ID" value="XM_022433868.1"/>
</dbReference>
<feature type="transmembrane region" description="Helical" evidence="1">
    <location>
        <begin position="174"/>
        <end position="192"/>
    </location>
</feature>
<sequence>MSERTVIFVGYLLHLTKSVYFCNVRDRCGQAGYTQFHEPYVNDDMLTQYPQLLSYDTVYPVLRKGEQGISNKGTSTAEYRGSMTIRQTAEPDTKHSSGTFKTPYIIPKWFLDDYDILTQYPTLISRVYPVLRNDEQGTSTKGTSTASAEYRGPMSCRQTGVPYSKHSPGILQTLFANIIALLSLFFFFYLFFSGMYSLCCM</sequence>
<dbReference type="Proteomes" id="UP000694844">
    <property type="component" value="Chromosome 6"/>
</dbReference>
<keyword evidence="1" id="KW-0472">Membrane</keyword>
<name>A0A8B8ADP2_CRAVI</name>
<protein>
    <submittedName>
        <fullName evidence="3">Uncharacterized protein LOC111101398</fullName>
    </submittedName>
</protein>
<keyword evidence="1" id="KW-0812">Transmembrane</keyword>
<evidence type="ECO:0000313" key="2">
    <source>
        <dbReference type="Proteomes" id="UP000694844"/>
    </source>
</evidence>
<gene>
    <name evidence="3" type="primary">LOC111101398</name>
</gene>
<accession>A0A8B8ADP2</accession>